<dbReference type="PROSITE" id="PS00452">
    <property type="entry name" value="GUANYLATE_CYCLASE_1"/>
    <property type="match status" value="1"/>
</dbReference>
<dbReference type="InterPro" id="IPR001054">
    <property type="entry name" value="A/G_cyclase"/>
</dbReference>
<name>A0AAJ7SFF8_9ACAR</name>
<dbReference type="Gene3D" id="6.10.250.780">
    <property type="match status" value="1"/>
</dbReference>
<dbReference type="GO" id="GO:0019826">
    <property type="term" value="F:oxygen sensor activity"/>
    <property type="evidence" value="ECO:0007669"/>
    <property type="project" value="TreeGrafter"/>
</dbReference>
<dbReference type="AlphaFoldDB" id="A0AAJ7SFF8"/>
<feature type="region of interest" description="Disordered" evidence="10">
    <location>
        <begin position="615"/>
        <end position="727"/>
    </location>
</feature>
<evidence type="ECO:0000313" key="12">
    <source>
        <dbReference type="Proteomes" id="UP000694867"/>
    </source>
</evidence>
<dbReference type="InterPro" id="IPR042463">
    <property type="entry name" value="HNOB_dom_associated_sf"/>
</dbReference>
<reference evidence="13" key="1">
    <citation type="submission" date="2025-08" db="UniProtKB">
        <authorList>
            <consortium name="RefSeq"/>
        </authorList>
    </citation>
    <scope>IDENTIFICATION</scope>
</reference>
<feature type="coiled-coil region" evidence="9">
    <location>
        <begin position="367"/>
        <end position="401"/>
    </location>
</feature>
<dbReference type="SUPFAM" id="SSF111126">
    <property type="entry name" value="Ligand-binding domain in the NO signalling and Golgi transport"/>
    <property type="match status" value="1"/>
</dbReference>
<dbReference type="Proteomes" id="UP000694867">
    <property type="component" value="Unplaced"/>
</dbReference>
<evidence type="ECO:0000256" key="5">
    <source>
        <dbReference type="ARBA" id="ARBA00023134"/>
    </source>
</evidence>
<dbReference type="EC" id="4.6.1.2" evidence="2"/>
<evidence type="ECO:0000256" key="8">
    <source>
        <dbReference type="RuleBase" id="RU000405"/>
    </source>
</evidence>
<dbReference type="InterPro" id="IPR038158">
    <property type="entry name" value="H-NOX_domain_sf"/>
</dbReference>
<dbReference type="Pfam" id="PF07700">
    <property type="entry name" value="HNOB"/>
    <property type="match status" value="1"/>
</dbReference>
<dbReference type="KEGG" id="goe:100899164"/>
<dbReference type="Gene3D" id="3.90.1520.10">
    <property type="entry name" value="H-NOX domain"/>
    <property type="match status" value="1"/>
</dbReference>
<dbReference type="GO" id="GO:0008074">
    <property type="term" value="C:guanylate cyclase complex, soluble"/>
    <property type="evidence" value="ECO:0007669"/>
    <property type="project" value="TreeGrafter"/>
</dbReference>
<keyword evidence="5" id="KW-0342">GTP-binding</keyword>
<evidence type="ECO:0000256" key="6">
    <source>
        <dbReference type="ARBA" id="ARBA00023239"/>
    </source>
</evidence>
<keyword evidence="9" id="KW-0175">Coiled coil</keyword>
<dbReference type="SUPFAM" id="SSF55073">
    <property type="entry name" value="Nucleotide cyclase"/>
    <property type="match status" value="1"/>
</dbReference>
<sequence length="839" mass="94836">MYGLIFENLRQYIIAVYGEDKWEEIRRQARVEHPSFSTHDIYPDSVILRIVGKGCKMLRAPENEFLEGMGTYFVSFLAQYGYDRVLSVLGRHMRDFINGLDNLHEYLKFSYPKMKAPSFFCEQESESGLTLHYRSTRRGYLWYTIGQIKEVGNHFYNTSVEVDILREESIFNTQHVVMRLKFQNTAFKPKIGALDIDTIELGRKLLPIKAHIFLEIFPFSIVFDQQLTIANLGKTLMTVMPTALNKRIPQVFDLTRPLIECSWNSILTHLNNVFELTTLEAVKAQSNIDPEHEGTSPFLDQDDAVYEDTLLHLKGQMLFMEEWQAMVYLAAPVMRDLSTMVLTGLYVNDLSMHDFSRDMVLAGQQQSAELKMALDQELQKSKQLEDSMKKLDLEMRRTDELLYQMIPKTVADKLRRGESHVDTCQFFDSVTILFSDVVTFTEICSRLTPIEVVQMLNAMYSLFDQLTDKHGVYKVETIGDAYMIVAGCPEASPKHAGKICEMALDMVQCIQGIKDPSTGKCLRIRVGAHSGPVCAGIVGQKMPRYCLFGDSVNTASRMESTSEPLRIHISVKTKELLDPSVWNISERGTVPVKGKGNMKTFWLDGRRDRRPRALNIRLPSPLKPKSHQQATRNAEAGQEPRSGANSELLPQPTPGLPKFQISEKSLTCPELNERPPSRRHSAVDSQPLQLNDVELTADSPKSTKREEKATGNVEAKPSAVKSEDRASGLSNIEVGKRRTEVDNVHKAHAAKISPAKPRTQLGVLPKKVTVSDVVPVAASGDKWSNLPEHLMYTGGSRCEHCLHCHARAMYERKALEDHADLRALQPMRISSRSKACVLL</sequence>
<dbReference type="InterPro" id="IPR029787">
    <property type="entry name" value="Nucleotide_cyclase"/>
</dbReference>
<keyword evidence="6 8" id="KW-0456">Lyase</keyword>
<comment type="subcellular location">
    <subcellularLocation>
        <location evidence="1">Cytoplasm</location>
    </subcellularLocation>
</comment>
<dbReference type="PANTHER" id="PTHR45655">
    <property type="entry name" value="GUANYLATE CYCLASE SOLUBLE SUBUNIT BETA-2"/>
    <property type="match status" value="1"/>
</dbReference>
<dbReference type="GeneID" id="100899164"/>
<evidence type="ECO:0000259" key="11">
    <source>
        <dbReference type="PROSITE" id="PS50125"/>
    </source>
</evidence>
<feature type="domain" description="Guanylate cyclase" evidence="11">
    <location>
        <begin position="431"/>
        <end position="559"/>
    </location>
</feature>
<keyword evidence="12" id="KW-1185">Reference proteome</keyword>
<evidence type="ECO:0000256" key="4">
    <source>
        <dbReference type="ARBA" id="ARBA00022741"/>
    </source>
</evidence>
<evidence type="ECO:0000313" key="13">
    <source>
        <dbReference type="RefSeq" id="XP_028967654.1"/>
    </source>
</evidence>
<dbReference type="FunFam" id="3.30.70.1230:FF:000059">
    <property type="entry name" value="Guanylate cyclase"/>
    <property type="match status" value="1"/>
</dbReference>
<dbReference type="GO" id="GO:0005525">
    <property type="term" value="F:GTP binding"/>
    <property type="evidence" value="ECO:0007669"/>
    <property type="project" value="UniProtKB-KW"/>
</dbReference>
<evidence type="ECO:0000256" key="2">
    <source>
        <dbReference type="ARBA" id="ARBA00012202"/>
    </source>
</evidence>
<keyword evidence="3" id="KW-0963">Cytoplasm</keyword>
<dbReference type="GO" id="GO:0070026">
    <property type="term" value="F:nitric oxide binding"/>
    <property type="evidence" value="ECO:0007669"/>
    <property type="project" value="TreeGrafter"/>
</dbReference>
<evidence type="ECO:0000256" key="9">
    <source>
        <dbReference type="SAM" id="Coils"/>
    </source>
</evidence>
<evidence type="ECO:0000256" key="7">
    <source>
        <dbReference type="ARBA" id="ARBA00023293"/>
    </source>
</evidence>
<dbReference type="PANTHER" id="PTHR45655:SF10">
    <property type="entry name" value="SOLUBLE GUANYLATE CYCLASE 88E"/>
    <property type="match status" value="1"/>
</dbReference>
<dbReference type="Gene3D" id="3.30.70.1230">
    <property type="entry name" value="Nucleotide cyclase"/>
    <property type="match status" value="1"/>
</dbReference>
<dbReference type="Gene3D" id="3.30.450.260">
    <property type="entry name" value="Haem NO binding associated domain"/>
    <property type="match status" value="1"/>
</dbReference>
<dbReference type="InterPro" id="IPR011644">
    <property type="entry name" value="Heme_NO-bd"/>
</dbReference>
<dbReference type="InterPro" id="IPR024096">
    <property type="entry name" value="NO_sig/Golgi_transp_ligand-bd"/>
</dbReference>
<protein>
    <recommendedName>
        <fullName evidence="2">guanylate cyclase</fullName>
        <ecNumber evidence="2">4.6.1.2</ecNumber>
    </recommendedName>
</protein>
<evidence type="ECO:0000256" key="1">
    <source>
        <dbReference type="ARBA" id="ARBA00004496"/>
    </source>
</evidence>
<keyword evidence="4" id="KW-0547">Nucleotide-binding</keyword>
<keyword evidence="7" id="KW-0141">cGMP biosynthesis</keyword>
<dbReference type="InterPro" id="IPR011645">
    <property type="entry name" value="HNOB_dom_associated"/>
</dbReference>
<dbReference type="GO" id="GO:0038060">
    <property type="term" value="P:nitric oxide-cGMP-mediated signaling"/>
    <property type="evidence" value="ECO:0007669"/>
    <property type="project" value="TreeGrafter"/>
</dbReference>
<evidence type="ECO:0000256" key="3">
    <source>
        <dbReference type="ARBA" id="ARBA00022490"/>
    </source>
</evidence>
<gene>
    <name evidence="13" type="primary">LOC100899164</name>
</gene>
<dbReference type="GO" id="GO:0004383">
    <property type="term" value="F:guanylate cyclase activity"/>
    <property type="evidence" value="ECO:0007669"/>
    <property type="project" value="UniProtKB-EC"/>
</dbReference>
<dbReference type="PROSITE" id="PS50125">
    <property type="entry name" value="GUANYLATE_CYCLASE_2"/>
    <property type="match status" value="1"/>
</dbReference>
<accession>A0AAJ7SFF8</accession>
<dbReference type="GO" id="GO:0020037">
    <property type="term" value="F:heme binding"/>
    <property type="evidence" value="ECO:0007669"/>
    <property type="project" value="InterPro"/>
</dbReference>
<organism evidence="12 13">
    <name type="scientific">Galendromus occidentalis</name>
    <name type="common">western predatory mite</name>
    <dbReference type="NCBI Taxonomy" id="34638"/>
    <lineage>
        <taxon>Eukaryota</taxon>
        <taxon>Metazoa</taxon>
        <taxon>Ecdysozoa</taxon>
        <taxon>Arthropoda</taxon>
        <taxon>Chelicerata</taxon>
        <taxon>Arachnida</taxon>
        <taxon>Acari</taxon>
        <taxon>Parasitiformes</taxon>
        <taxon>Mesostigmata</taxon>
        <taxon>Gamasina</taxon>
        <taxon>Phytoseioidea</taxon>
        <taxon>Phytoseiidae</taxon>
        <taxon>Typhlodrominae</taxon>
        <taxon>Galendromus</taxon>
    </lineage>
</organism>
<dbReference type="CDD" id="cd07302">
    <property type="entry name" value="CHD"/>
    <property type="match status" value="1"/>
</dbReference>
<dbReference type="InterPro" id="IPR018297">
    <property type="entry name" value="A/G_cyclase_CS"/>
</dbReference>
<dbReference type="SMART" id="SM00044">
    <property type="entry name" value="CYCc"/>
    <property type="match status" value="1"/>
</dbReference>
<dbReference type="GO" id="GO:0070482">
    <property type="term" value="P:response to oxygen levels"/>
    <property type="evidence" value="ECO:0007669"/>
    <property type="project" value="TreeGrafter"/>
</dbReference>
<proteinExistence type="inferred from homology"/>
<dbReference type="Pfam" id="PF07701">
    <property type="entry name" value="HNOBA"/>
    <property type="match status" value="1"/>
</dbReference>
<evidence type="ECO:0000256" key="10">
    <source>
        <dbReference type="SAM" id="MobiDB-lite"/>
    </source>
</evidence>
<comment type="similarity">
    <text evidence="8">Belongs to the adenylyl cyclase class-4/guanylyl cyclase family.</text>
</comment>
<dbReference type="Pfam" id="PF00211">
    <property type="entry name" value="Guanylate_cyc"/>
    <property type="match status" value="1"/>
</dbReference>
<dbReference type="RefSeq" id="XP_028967654.1">
    <property type="nucleotide sequence ID" value="XM_029111821.1"/>
</dbReference>